<evidence type="ECO:0000313" key="2">
    <source>
        <dbReference type="Proteomes" id="UP001267290"/>
    </source>
</evidence>
<reference evidence="1 2" key="1">
    <citation type="submission" date="2023-07" db="EMBL/GenBank/DDBJ databases">
        <title>Sorghum-associated microbial communities from plants grown in Nebraska, USA.</title>
        <authorList>
            <person name="Schachtman D."/>
        </authorList>
    </citation>
    <scope>NUCLEOTIDE SEQUENCE [LARGE SCALE GENOMIC DNA]</scope>
    <source>
        <strain evidence="1 2">CC258</strain>
    </source>
</reference>
<keyword evidence="2" id="KW-1185">Reference proteome</keyword>
<protein>
    <submittedName>
        <fullName evidence="1">Uncharacterized protein</fullName>
    </submittedName>
</protein>
<dbReference type="EMBL" id="JAVDSB010000001">
    <property type="protein sequence ID" value="MDR6549147.1"/>
    <property type="molecule type" value="Genomic_DNA"/>
</dbReference>
<accession>A0ABU1NNV6</accession>
<dbReference type="Proteomes" id="UP001267290">
    <property type="component" value="Unassembled WGS sequence"/>
</dbReference>
<gene>
    <name evidence="1" type="ORF">J2736_000330</name>
</gene>
<name>A0ABU1NNV6_9BACL</name>
<sequence>MDYRNILLVILPRMTDSFQKINFLSRIAFNLVIEKEIKVSHLNKWYNLKGNFFYLLMK</sequence>
<comment type="caution">
    <text evidence="1">The sequence shown here is derived from an EMBL/GenBank/DDBJ whole genome shotgun (WGS) entry which is preliminary data.</text>
</comment>
<proteinExistence type="predicted"/>
<organism evidence="1 2">
    <name type="scientific">Paenibacillus qinlingensis</name>
    <dbReference type="NCBI Taxonomy" id="1837343"/>
    <lineage>
        <taxon>Bacteria</taxon>
        <taxon>Bacillati</taxon>
        <taxon>Bacillota</taxon>
        <taxon>Bacilli</taxon>
        <taxon>Bacillales</taxon>
        <taxon>Paenibacillaceae</taxon>
        <taxon>Paenibacillus</taxon>
    </lineage>
</organism>
<evidence type="ECO:0000313" key="1">
    <source>
        <dbReference type="EMBL" id="MDR6549147.1"/>
    </source>
</evidence>